<keyword evidence="5" id="KW-1185">Reference proteome</keyword>
<evidence type="ECO:0000256" key="1">
    <source>
        <dbReference type="ARBA" id="ARBA00022729"/>
    </source>
</evidence>
<comment type="subcellular location">
    <subcellularLocation>
        <location evidence="2">Cell outer membrane</location>
        <topology evidence="2">Multi-pass membrane protein</topology>
    </subcellularLocation>
</comment>
<evidence type="ECO:0000313" key="5">
    <source>
        <dbReference type="Proteomes" id="UP001597414"/>
    </source>
</evidence>
<protein>
    <submittedName>
        <fullName evidence="4">TonB-dependent receptor</fullName>
    </submittedName>
</protein>
<reference evidence="5" key="1">
    <citation type="journal article" date="2019" name="Int. J. Syst. Evol. Microbiol.">
        <title>The Global Catalogue of Microorganisms (GCM) 10K type strain sequencing project: providing services to taxonomists for standard genome sequencing and annotation.</title>
        <authorList>
            <consortium name="The Broad Institute Genomics Platform"/>
            <consortium name="The Broad Institute Genome Sequencing Center for Infectious Disease"/>
            <person name="Wu L."/>
            <person name="Ma J."/>
        </authorList>
    </citation>
    <scope>NUCLEOTIDE SEQUENCE [LARGE SCALE GENOMIC DNA]</scope>
    <source>
        <strain evidence="5">KCTC 19812</strain>
    </source>
</reference>
<dbReference type="PANTHER" id="PTHR30069">
    <property type="entry name" value="TONB-DEPENDENT OUTER MEMBRANE RECEPTOR"/>
    <property type="match status" value="1"/>
</dbReference>
<keyword evidence="2" id="KW-0472">Membrane</keyword>
<keyword evidence="2" id="KW-0813">Transport</keyword>
<name>A0ABW5B7N9_9BACT</name>
<accession>A0ABW5B7N9</accession>
<evidence type="ECO:0000259" key="3">
    <source>
        <dbReference type="Pfam" id="PF07715"/>
    </source>
</evidence>
<dbReference type="Pfam" id="PF07715">
    <property type="entry name" value="Plug"/>
    <property type="match status" value="1"/>
</dbReference>
<keyword evidence="2" id="KW-1134">Transmembrane beta strand</keyword>
<proteinExistence type="inferred from homology"/>
<dbReference type="EMBL" id="JBHUIV010000014">
    <property type="protein sequence ID" value="MFD2201675.1"/>
    <property type="molecule type" value="Genomic_DNA"/>
</dbReference>
<keyword evidence="4" id="KW-0675">Receptor</keyword>
<dbReference type="Proteomes" id="UP001597414">
    <property type="component" value="Unassembled WGS sequence"/>
</dbReference>
<organism evidence="4 5">
    <name type="scientific">Shivajiella indica</name>
    <dbReference type="NCBI Taxonomy" id="872115"/>
    <lineage>
        <taxon>Bacteria</taxon>
        <taxon>Pseudomonadati</taxon>
        <taxon>Bacteroidota</taxon>
        <taxon>Cytophagia</taxon>
        <taxon>Cytophagales</taxon>
        <taxon>Cyclobacteriaceae</taxon>
        <taxon>Shivajiella</taxon>
    </lineage>
</organism>
<dbReference type="RefSeq" id="WP_380801600.1">
    <property type="nucleotide sequence ID" value="NZ_JBHUIV010000014.1"/>
</dbReference>
<dbReference type="InterPro" id="IPR037066">
    <property type="entry name" value="Plug_dom_sf"/>
</dbReference>
<sequence length="835" mass="94755">MNFSISSLATWIFIIFFITPSFGQESIDKIIESIEKYHQTYPYEKVYLHTDKPHYFLNDTIWIKAYGLIELGKEDPEKTPTVPLYVELLQDRVLPYVSRIIMKLENGMGQGDIVLPRNLRPGVYTLRAYTEWMMNFGEEAFFEKNIWVGELGDGWEFINQNPKLNLSFFPEGGYLVEGIESKVGFKATNAIGKGTDVLGYILNSKMDTILRFESEHLGMGAFNFNPVPNESYEIRAKSAEQDWTRFAFSAIQKTGYVLKIDPLYENDQVKISVLHNKVPQPKSLHIIGLSKGKVVFRKDLDAGKQENSFFLDKEDFMPGLVTFTLMDDETQLLAERLVYFLPFSQASGKFRTEKSEYGPKEMVRMDIELNDEFGMPVEGDFSISVTDAYQVMHLENSENIVSYFQLSSDLKGVLEQPSYYFNPENPNAEKYLDILLLTQGWRRFSWENLSKLNELPPYQFESGLSLSGKVFKLNNKPVEEIHKLTLLVNHWYGDPLVYEGETDASGRFTFLGMDYQDTVGIFLQAYLEKEKASGKKKELKRNELEIFEKEIPKPKMASLIGLPQGDQFIDYEDYLVTVKEARNLMEQFVLNKEIELGEVTVRGRRSDQIPDTRTIQYNDSPELSMTVTDEYYGFQNVYHLIRGRFPGVTVYGDVFNMMNPPAILMRGGLISGPASGRPAVGGAAIFIDGSPATPQLAATIPVAEIERVDILRSLAKSAVYGSQGAGGVVNILTKGGNPNRDYSEVDILGNATLVTQGYAPIREFYVPPMVPDISAPIAIDYRSTIFWLSFVESDMNGKVYLEFPLSEGRPEVRVSLEGLSKKGEPIYSNYTFKVK</sequence>
<dbReference type="SUPFAM" id="SSF56935">
    <property type="entry name" value="Porins"/>
    <property type="match status" value="1"/>
</dbReference>
<comment type="caution">
    <text evidence="4">The sequence shown here is derived from an EMBL/GenBank/DDBJ whole genome shotgun (WGS) entry which is preliminary data.</text>
</comment>
<evidence type="ECO:0000256" key="2">
    <source>
        <dbReference type="PROSITE-ProRule" id="PRU01360"/>
    </source>
</evidence>
<keyword evidence="1" id="KW-0732">Signal</keyword>
<feature type="domain" description="TonB-dependent receptor plug" evidence="3">
    <location>
        <begin position="633"/>
        <end position="728"/>
    </location>
</feature>
<comment type="similarity">
    <text evidence="2">Belongs to the TonB-dependent receptor family.</text>
</comment>
<keyword evidence="2" id="KW-0812">Transmembrane</keyword>
<keyword evidence="2" id="KW-0998">Cell outer membrane</keyword>
<dbReference type="PANTHER" id="PTHR30069:SF29">
    <property type="entry name" value="HEMOGLOBIN AND HEMOGLOBIN-HAPTOGLOBIN-BINDING PROTEIN 1-RELATED"/>
    <property type="match status" value="1"/>
</dbReference>
<evidence type="ECO:0000313" key="4">
    <source>
        <dbReference type="EMBL" id="MFD2201675.1"/>
    </source>
</evidence>
<gene>
    <name evidence="4" type="ORF">ACFSKV_08865</name>
</gene>
<dbReference type="InterPro" id="IPR012910">
    <property type="entry name" value="Plug_dom"/>
</dbReference>
<dbReference type="Gene3D" id="2.170.130.10">
    <property type="entry name" value="TonB-dependent receptor, plug domain"/>
    <property type="match status" value="1"/>
</dbReference>
<dbReference type="InterPro" id="IPR039426">
    <property type="entry name" value="TonB-dep_rcpt-like"/>
</dbReference>
<dbReference type="PROSITE" id="PS52016">
    <property type="entry name" value="TONB_DEPENDENT_REC_3"/>
    <property type="match status" value="1"/>
</dbReference>